<dbReference type="GO" id="GO:0007097">
    <property type="term" value="P:nuclear migration"/>
    <property type="evidence" value="ECO:0007669"/>
    <property type="project" value="UniProtKB-ARBA"/>
</dbReference>
<dbReference type="EMBL" id="CP118375">
    <property type="protein sequence ID" value="WFD42051.1"/>
    <property type="molecule type" value="Genomic_DNA"/>
</dbReference>
<dbReference type="Gene3D" id="3.10.490.20">
    <property type="match status" value="1"/>
</dbReference>
<dbReference type="PANTHER" id="PTHR45703:SF36">
    <property type="entry name" value="DYNEIN HEAVY CHAIN, CYTOPLASMIC"/>
    <property type="match status" value="1"/>
</dbReference>
<dbReference type="InterPro" id="IPR042219">
    <property type="entry name" value="AAA_lid_11_sf"/>
</dbReference>
<dbReference type="Pfam" id="PF18199">
    <property type="entry name" value="Dynein_C"/>
    <property type="match status" value="1"/>
</dbReference>
<keyword evidence="6" id="KW-0547">Nucleotide-binding</keyword>
<gene>
    <name evidence="19" type="ORF">MPSI1_000688</name>
</gene>
<dbReference type="InterPro" id="IPR041658">
    <property type="entry name" value="AAA_lid_11"/>
</dbReference>
<evidence type="ECO:0000259" key="14">
    <source>
        <dbReference type="Pfam" id="PF03028"/>
    </source>
</evidence>
<dbReference type="GO" id="GO:0005524">
    <property type="term" value="F:ATP binding"/>
    <property type="evidence" value="ECO:0007669"/>
    <property type="project" value="UniProtKB-KW"/>
</dbReference>
<feature type="domain" description="Dynein heavy chain ATP-binding dynein motor region" evidence="16">
    <location>
        <begin position="449"/>
        <end position="668"/>
    </location>
</feature>
<comment type="subcellular location">
    <subcellularLocation>
        <location evidence="1">Cytoplasm</location>
        <location evidence="1">Cytoskeleton</location>
    </subcellularLocation>
</comment>
<dbReference type="GO" id="GO:0008569">
    <property type="term" value="F:minus-end-directed microtubule motor activity"/>
    <property type="evidence" value="ECO:0007669"/>
    <property type="project" value="InterPro"/>
</dbReference>
<evidence type="ECO:0000259" key="17">
    <source>
        <dbReference type="Pfam" id="PF18198"/>
    </source>
</evidence>
<keyword evidence="20" id="KW-1185">Reference proteome</keyword>
<feature type="region of interest" description="Disordered" evidence="13">
    <location>
        <begin position="816"/>
        <end position="839"/>
    </location>
</feature>
<dbReference type="Proteomes" id="UP001214628">
    <property type="component" value="Chromosome 1"/>
</dbReference>
<dbReference type="Pfam" id="PF18198">
    <property type="entry name" value="AAA_lid_11"/>
    <property type="match status" value="1"/>
</dbReference>
<evidence type="ECO:0000256" key="4">
    <source>
        <dbReference type="ARBA" id="ARBA00022490"/>
    </source>
</evidence>
<evidence type="ECO:0000259" key="16">
    <source>
        <dbReference type="Pfam" id="PF12781"/>
    </source>
</evidence>
<evidence type="ECO:0000256" key="6">
    <source>
        <dbReference type="ARBA" id="ARBA00022741"/>
    </source>
</evidence>
<evidence type="ECO:0000313" key="20">
    <source>
        <dbReference type="Proteomes" id="UP001214628"/>
    </source>
</evidence>
<dbReference type="InterPro" id="IPR027417">
    <property type="entry name" value="P-loop_NTPase"/>
</dbReference>
<feature type="coiled-coil region" evidence="12">
    <location>
        <begin position="651"/>
        <end position="678"/>
    </location>
</feature>
<name>A0AAF0F354_9BASI</name>
<feature type="domain" description="Dynein heavy chain AAA lid" evidence="17">
    <location>
        <begin position="1033"/>
        <end position="1178"/>
    </location>
</feature>
<feature type="domain" description="Dynein heavy chain C-terminal" evidence="18">
    <location>
        <begin position="1215"/>
        <end position="1442"/>
    </location>
</feature>
<dbReference type="InterPro" id="IPR024743">
    <property type="entry name" value="Dynein_HC_stalk"/>
</dbReference>
<keyword evidence="4" id="KW-0963">Cytoplasm</keyword>
<evidence type="ECO:0000256" key="5">
    <source>
        <dbReference type="ARBA" id="ARBA00022701"/>
    </source>
</evidence>
<accession>A0AAF0F354</accession>
<dbReference type="GO" id="GO:0072384">
    <property type="term" value="P:organelle transport along microtubule"/>
    <property type="evidence" value="ECO:0007669"/>
    <property type="project" value="UniProtKB-ARBA"/>
</dbReference>
<dbReference type="Gene3D" id="3.40.50.300">
    <property type="entry name" value="P-loop containing nucleotide triphosphate hydrolases"/>
    <property type="match status" value="2"/>
</dbReference>
<evidence type="ECO:0000256" key="10">
    <source>
        <dbReference type="ARBA" id="ARBA00023175"/>
    </source>
</evidence>
<evidence type="ECO:0000256" key="12">
    <source>
        <dbReference type="SAM" id="Coils"/>
    </source>
</evidence>
<dbReference type="Pfam" id="PF12781">
    <property type="entry name" value="AAA_9"/>
    <property type="match status" value="1"/>
</dbReference>
<evidence type="ECO:0000256" key="1">
    <source>
        <dbReference type="ARBA" id="ARBA00004245"/>
    </source>
</evidence>
<feature type="coiled-coil region" evidence="12">
    <location>
        <begin position="311"/>
        <end position="387"/>
    </location>
</feature>
<evidence type="ECO:0000256" key="8">
    <source>
        <dbReference type="ARBA" id="ARBA00023017"/>
    </source>
</evidence>
<dbReference type="InterPro" id="IPR043160">
    <property type="entry name" value="Dynein_C_barrel"/>
</dbReference>
<dbReference type="GO" id="GO:0030286">
    <property type="term" value="C:dynein complex"/>
    <property type="evidence" value="ECO:0007669"/>
    <property type="project" value="UniProtKB-KW"/>
</dbReference>
<evidence type="ECO:0000256" key="11">
    <source>
        <dbReference type="ARBA" id="ARBA00023212"/>
    </source>
</evidence>
<feature type="domain" description="Dynein heavy chain region D6 P-loop" evidence="14">
    <location>
        <begin position="893"/>
        <end position="990"/>
    </location>
</feature>
<dbReference type="Gene3D" id="1.10.8.1220">
    <property type="match status" value="1"/>
</dbReference>
<evidence type="ECO:0000256" key="13">
    <source>
        <dbReference type="SAM" id="MobiDB-lite"/>
    </source>
</evidence>
<evidence type="ECO:0000256" key="2">
    <source>
        <dbReference type="ARBA" id="ARBA00008887"/>
    </source>
</evidence>
<evidence type="ECO:0000256" key="7">
    <source>
        <dbReference type="ARBA" id="ARBA00022840"/>
    </source>
</evidence>
<feature type="domain" description="Dynein heavy chain coiled coil stalk" evidence="15">
    <location>
        <begin position="90"/>
        <end position="421"/>
    </location>
</feature>
<dbReference type="Gene3D" id="6.10.140.1060">
    <property type="match status" value="1"/>
</dbReference>
<keyword evidence="7" id="KW-0067">ATP-binding</keyword>
<evidence type="ECO:0000256" key="3">
    <source>
        <dbReference type="ARBA" id="ARBA00022197"/>
    </source>
</evidence>
<dbReference type="PANTHER" id="PTHR45703">
    <property type="entry name" value="DYNEIN HEAVY CHAIN"/>
    <property type="match status" value="1"/>
</dbReference>
<dbReference type="Gene3D" id="1.20.920.20">
    <property type="match status" value="1"/>
</dbReference>
<dbReference type="GO" id="GO:0045505">
    <property type="term" value="F:dynein intermediate chain binding"/>
    <property type="evidence" value="ECO:0007669"/>
    <property type="project" value="InterPro"/>
</dbReference>
<dbReference type="FunFam" id="1.10.8.720:FF:000003">
    <property type="entry name" value="Cytoplasmic dynein heavy chain 2"/>
    <property type="match status" value="1"/>
</dbReference>
<dbReference type="GO" id="GO:0005874">
    <property type="term" value="C:microtubule"/>
    <property type="evidence" value="ECO:0007669"/>
    <property type="project" value="UniProtKB-KW"/>
</dbReference>
<keyword evidence="11" id="KW-0206">Cytoskeleton</keyword>
<evidence type="ECO:0000256" key="9">
    <source>
        <dbReference type="ARBA" id="ARBA00023054"/>
    </source>
</evidence>
<keyword evidence="10" id="KW-0505">Motor protein</keyword>
<dbReference type="Gene3D" id="1.10.8.720">
    <property type="entry name" value="Region D6 of dynein motor"/>
    <property type="match status" value="1"/>
</dbReference>
<keyword evidence="9 12" id="KW-0175">Coiled coil</keyword>
<dbReference type="InterPro" id="IPR026983">
    <property type="entry name" value="DHC"/>
</dbReference>
<dbReference type="FunFam" id="1.20.920.20:FF:000002">
    <property type="entry name" value="Cytoplasmic dynein 1 heavy chain"/>
    <property type="match status" value="1"/>
</dbReference>
<reference evidence="19" key="1">
    <citation type="submission" date="2023-02" db="EMBL/GenBank/DDBJ databases">
        <title>Mating type loci evolution in Malassezia.</title>
        <authorList>
            <person name="Coelho M.A."/>
        </authorList>
    </citation>
    <scope>NUCLEOTIDE SEQUENCE</scope>
    <source>
        <strain evidence="19">CBS 14136</strain>
    </source>
</reference>
<protein>
    <recommendedName>
        <fullName evidence="3">Dynein heavy chain, cytoplasmic</fullName>
    </recommendedName>
</protein>
<dbReference type="InterPro" id="IPR041228">
    <property type="entry name" value="Dynein_C"/>
</dbReference>
<evidence type="ECO:0000313" key="19">
    <source>
        <dbReference type="EMBL" id="WFD42051.1"/>
    </source>
</evidence>
<dbReference type="Gene3D" id="1.20.1270.280">
    <property type="match status" value="1"/>
</dbReference>
<proteinExistence type="inferred from homology"/>
<dbReference type="GO" id="GO:0051959">
    <property type="term" value="F:dynein light intermediate chain binding"/>
    <property type="evidence" value="ECO:0007669"/>
    <property type="project" value="InterPro"/>
</dbReference>
<keyword evidence="8" id="KW-0243">Dynein</keyword>
<dbReference type="Pfam" id="PF12777">
    <property type="entry name" value="MT"/>
    <property type="match status" value="1"/>
</dbReference>
<keyword evidence="5" id="KW-0493">Microtubule</keyword>
<organism evidence="19 20">
    <name type="scientific">Malassezia psittaci</name>
    <dbReference type="NCBI Taxonomy" id="1821823"/>
    <lineage>
        <taxon>Eukaryota</taxon>
        <taxon>Fungi</taxon>
        <taxon>Dikarya</taxon>
        <taxon>Basidiomycota</taxon>
        <taxon>Ustilaginomycotina</taxon>
        <taxon>Malasseziomycetes</taxon>
        <taxon>Malasseziales</taxon>
        <taxon>Malasseziaceae</taxon>
        <taxon>Malassezia</taxon>
    </lineage>
</organism>
<evidence type="ECO:0000259" key="18">
    <source>
        <dbReference type="Pfam" id="PF18199"/>
    </source>
</evidence>
<sequence length="1461" mass="163625">MIDMHPTGDWSAEACRAVAQQLTSSLDLGEHHAAVAIAAVEMHFATYAFAASTNFPTSPQHLLAHLHSFVAVLNAQREASEDQQRFRVVGLDRLAETVSQVEVLQASLALQRSSLAKMNDEANERLQRMVHDQQIAESRRETSVKLQASLRQQESAVSEQRESVLRQLAEAEPAVLDAQAAVSNIKKQQLTELRSLNNPPAPVKLTMESVCILLGHDRLDGWKSVQAVLRREDFIASVVHLDTQKTMPRAVRDRLVRDFLSREEYKYETINHASKACGPLAKWVMAQVNYAEILERVAPLRSEVSTLEHRAAQTKEETAIATQAIAELEESITRYKSEYASLISQIQSTKNEMVRIEQCVERSVRLLANLEAERQRWEHGRAEFEEQTRTVIGDALLSAALIVYAGFFEQGVRELLWTKWIDLMREAHLPFRSSLNVSDWLVSADTQASWLSYGLPNDGLAMDNAVIMEYCTRYPLIIDPTGEAIEYVQRRHSAQKIAIASCRDVGCIKVLESALRFGTPLLLYDAEHFDPVLLPILKQERRRTGGRILVRVGKQDVDCAPSFRLYLATRNPDLNLPPHICCRLQVVNFTITRKSLQAQALQRILKVIQPDVENQRRQVAAAQGEFQRRLQQIDHALLSVLNKAQGHILESDGIIAELEALKDEAKDVKAKATQAASLAGEVHSTIKQYDTLAESASTIYFALQNLSVLQTFYEWDLPFFWRLLDRVLQTAASATSSLEPFFQALFQEAYRAAAPSIVQEDHLVLAAVLAQISRPEDAELHALVSPMLPDIPWVRRIHLDQKQEPDRWHSYAKLSVPESSPCPLENSKASGNDESESESEVAIRNLVRRAIAIRIVRPDYAASAVARALETILQVTLSSLPSLADICTENPAGTPIVLGSMPGHDASHLVMQLARSENRACEEVALGAPEAFVAADRAVAQAAKLGQWVLIQNAHLDYSWLMNLVPRLAALQPQKSTRIFVTTELNARLLRGALRGTRVIVHEPPVGIKAALTSCLGVLQTRPASPGPRERMQIYVLVSYLHATLVERIRYNPIGWTASYEFHQVDFLAALDVIDIWLGKAAGSKAHLAPEEVPWNSIRTMLQQVVYGAKMDRAMDRAMLDSLIERLFVPASFDLNFVLAPDRDDPLSLPESTQLDKCLSWVSAMPEPQPIQWILLAPEAERSTAAARIQAALQRLNSVQHVPTRDQAKHHTRLADWPAAADCAKKFIEQLPQSIQDSLPTDHQLSPFWRREQTLARTALSQVRAQLEELVVCVEEDRKKTSETVALMQCLLIDRVPGSWRRLNQSIHTSLKEWMLQFTDQIRQAVDTPETVAIHALFNPRAYFTATRQITSKQMQVSLEQVELSLDFSGKRDTPGLFPITDLLLDGAISSESGLTLNDGETTRLTKCALRWAPLEEQTTILFPFYLTKERQELLFRTTLPFSSSSDASLALIRAVALRAV</sequence>
<dbReference type="InterPro" id="IPR004273">
    <property type="entry name" value="Dynein_heavy_D6_P-loop"/>
</dbReference>
<evidence type="ECO:0000259" key="15">
    <source>
        <dbReference type="Pfam" id="PF12777"/>
    </source>
</evidence>
<dbReference type="Pfam" id="PF03028">
    <property type="entry name" value="Dynein_heavy"/>
    <property type="match status" value="1"/>
</dbReference>
<dbReference type="InterPro" id="IPR035706">
    <property type="entry name" value="AAA_9"/>
</dbReference>
<comment type="similarity">
    <text evidence="2">Belongs to the dynein heavy chain family.</text>
</comment>